<proteinExistence type="predicted"/>
<evidence type="ECO:0000256" key="4">
    <source>
        <dbReference type="ARBA" id="ARBA00022737"/>
    </source>
</evidence>
<keyword evidence="8" id="KW-0812">Transmembrane</keyword>
<gene>
    <name evidence="10" type="ORF">GCM10011585_24020</name>
</gene>
<evidence type="ECO:0000256" key="1">
    <source>
        <dbReference type="ARBA" id="ARBA00022448"/>
    </source>
</evidence>
<keyword evidence="6" id="KW-0408">Iron</keyword>
<dbReference type="InterPro" id="IPR017896">
    <property type="entry name" value="4Fe4S_Fe-S-bd"/>
</dbReference>
<feature type="transmembrane region" description="Helical" evidence="8">
    <location>
        <begin position="279"/>
        <end position="300"/>
    </location>
</feature>
<protein>
    <recommendedName>
        <fullName evidence="9">4Fe-4S ferredoxin-type domain-containing protein</fullName>
    </recommendedName>
</protein>
<accession>A0A917HID3</accession>
<dbReference type="GO" id="GO:0016020">
    <property type="term" value="C:membrane"/>
    <property type="evidence" value="ECO:0007669"/>
    <property type="project" value="InterPro"/>
</dbReference>
<evidence type="ECO:0000256" key="6">
    <source>
        <dbReference type="ARBA" id="ARBA00023004"/>
    </source>
</evidence>
<dbReference type="CDD" id="cd16371">
    <property type="entry name" value="DMSOR_beta_like"/>
    <property type="match status" value="1"/>
</dbReference>
<evidence type="ECO:0000256" key="7">
    <source>
        <dbReference type="ARBA" id="ARBA00023014"/>
    </source>
</evidence>
<dbReference type="InterPro" id="IPR050954">
    <property type="entry name" value="ET_IronSulfur_Cluster-Binding"/>
</dbReference>
<feature type="transmembrane region" description="Helical" evidence="8">
    <location>
        <begin position="519"/>
        <end position="540"/>
    </location>
</feature>
<dbReference type="Pfam" id="PF13247">
    <property type="entry name" value="Fer4_11"/>
    <property type="match status" value="1"/>
</dbReference>
<evidence type="ECO:0000256" key="8">
    <source>
        <dbReference type="SAM" id="Phobius"/>
    </source>
</evidence>
<dbReference type="PANTHER" id="PTHR43177:SF5">
    <property type="entry name" value="ANAEROBIC DIMETHYL SULFOXIDE REDUCTASE CHAIN B-RELATED"/>
    <property type="match status" value="1"/>
</dbReference>
<keyword evidence="2" id="KW-0004">4Fe-4S</keyword>
<evidence type="ECO:0000313" key="10">
    <source>
        <dbReference type="EMBL" id="GGG79908.1"/>
    </source>
</evidence>
<keyword evidence="8" id="KW-1133">Transmembrane helix</keyword>
<name>A0A917HID3_9BACT</name>
<evidence type="ECO:0000256" key="3">
    <source>
        <dbReference type="ARBA" id="ARBA00022723"/>
    </source>
</evidence>
<feature type="transmembrane region" description="Helical" evidence="8">
    <location>
        <begin position="487"/>
        <end position="513"/>
    </location>
</feature>
<feature type="transmembrane region" description="Helical" evidence="8">
    <location>
        <begin position="403"/>
        <end position="425"/>
    </location>
</feature>
<sequence length="548" mass="60068">MSLPLQELAESATAESIVRMTFADLGQPSIPAASSATVVTSLIPTRALEAGEQYRFHFDMTKCIGCRSCEIACNEQNGNPADIRWRRIGEIEGGTYPDTHRHYLSMGCNHCLNAECIKGCPVEAYTKDPVTGIVLHSATACIGCQYCVWNCPYSVPQFNPERGVVGKCDMCHGRLTDGREPACVNSCPEAAIEIEIVDTTAWRIDYAAAESPGMPAAGHTISTTRITLPPDTTAKLERVDIGRIQPEHAHLSLVFMTTLIQSVTGSLIFALLFRAAQPMLLTILLAITSIALNISVFHLGRPAYAWRALKMWHRSWLSREVLLFGLFFGAIATFTFTTWLFTPSIAAILHSSLLQHIQTFLFATQLLTAIGWTAVLFGVAGTIASAFIYLVPARPAWNMIHTPIDFILSSLLIGTTLPVTLNWIIKTLNRISLLHPLHLQTINTFPAWLTAIAAIPWMTNHAIRLIRLNRSRLFEERATAELLGTQNFRSAVIVTFALAAAASVLSFCGAFVFATVATFAAVLIARYLFFVSVVPLNMALTFTRGGSH</sequence>
<dbReference type="PROSITE" id="PS51379">
    <property type="entry name" value="4FE4S_FER_2"/>
    <property type="match status" value="2"/>
</dbReference>
<feature type="domain" description="4Fe-4S ferredoxin-type" evidence="9">
    <location>
        <begin position="132"/>
        <end position="161"/>
    </location>
</feature>
<feature type="transmembrane region" description="Helical" evidence="8">
    <location>
        <begin position="369"/>
        <end position="391"/>
    </location>
</feature>
<keyword evidence="11" id="KW-1185">Reference proteome</keyword>
<dbReference type="PANTHER" id="PTHR43177">
    <property type="entry name" value="PROTEIN NRFC"/>
    <property type="match status" value="1"/>
</dbReference>
<dbReference type="Proteomes" id="UP000647241">
    <property type="component" value="Unassembled WGS sequence"/>
</dbReference>
<evidence type="ECO:0000256" key="2">
    <source>
        <dbReference type="ARBA" id="ARBA00022485"/>
    </source>
</evidence>
<keyword evidence="3" id="KW-0479">Metal-binding</keyword>
<dbReference type="AlphaFoldDB" id="A0A917HID3"/>
<reference evidence="10" key="1">
    <citation type="journal article" date="2014" name="Int. J. Syst. Evol. Microbiol.">
        <title>Complete genome sequence of Corynebacterium casei LMG S-19264T (=DSM 44701T), isolated from a smear-ripened cheese.</title>
        <authorList>
            <consortium name="US DOE Joint Genome Institute (JGI-PGF)"/>
            <person name="Walter F."/>
            <person name="Albersmeier A."/>
            <person name="Kalinowski J."/>
            <person name="Ruckert C."/>
        </authorList>
    </citation>
    <scope>NUCLEOTIDE SEQUENCE</scope>
    <source>
        <strain evidence="10">CGMCC 1.12997</strain>
    </source>
</reference>
<evidence type="ECO:0000256" key="5">
    <source>
        <dbReference type="ARBA" id="ARBA00022982"/>
    </source>
</evidence>
<keyword evidence="5" id="KW-0249">Electron transport</keyword>
<evidence type="ECO:0000313" key="11">
    <source>
        <dbReference type="Proteomes" id="UP000647241"/>
    </source>
</evidence>
<keyword evidence="4" id="KW-0677">Repeat</keyword>
<dbReference type="InterPro" id="IPR017900">
    <property type="entry name" value="4Fe4S_Fe_S_CS"/>
</dbReference>
<keyword evidence="8" id="KW-0472">Membrane</keyword>
<dbReference type="EMBL" id="BMGT01000003">
    <property type="protein sequence ID" value="GGG79908.1"/>
    <property type="molecule type" value="Genomic_DNA"/>
</dbReference>
<reference evidence="10" key="2">
    <citation type="submission" date="2020-09" db="EMBL/GenBank/DDBJ databases">
        <authorList>
            <person name="Sun Q."/>
            <person name="Zhou Y."/>
        </authorList>
    </citation>
    <scope>NUCLEOTIDE SEQUENCE</scope>
    <source>
        <strain evidence="10">CGMCC 1.12997</strain>
    </source>
</reference>
<dbReference type="InterPro" id="IPR007059">
    <property type="entry name" value="DmsC"/>
</dbReference>
<feature type="transmembrane region" description="Helical" evidence="8">
    <location>
        <begin position="321"/>
        <end position="349"/>
    </location>
</feature>
<dbReference type="RefSeq" id="WP_188554471.1">
    <property type="nucleotide sequence ID" value="NZ_BMGT01000003.1"/>
</dbReference>
<dbReference type="Pfam" id="PF04976">
    <property type="entry name" value="DmsC"/>
    <property type="match status" value="1"/>
</dbReference>
<dbReference type="Gene3D" id="3.30.70.20">
    <property type="match status" value="2"/>
</dbReference>
<keyword evidence="1" id="KW-0813">Transport</keyword>
<dbReference type="GO" id="GO:0051539">
    <property type="term" value="F:4 iron, 4 sulfur cluster binding"/>
    <property type="evidence" value="ECO:0007669"/>
    <property type="project" value="UniProtKB-KW"/>
</dbReference>
<comment type="caution">
    <text evidence="10">The sequence shown here is derived from an EMBL/GenBank/DDBJ whole genome shotgun (WGS) entry which is preliminary data.</text>
</comment>
<dbReference type="GO" id="GO:0019645">
    <property type="term" value="P:anaerobic electron transport chain"/>
    <property type="evidence" value="ECO:0007669"/>
    <property type="project" value="InterPro"/>
</dbReference>
<feature type="transmembrane region" description="Helical" evidence="8">
    <location>
        <begin position="445"/>
        <end position="466"/>
    </location>
</feature>
<feature type="domain" description="4Fe-4S ferredoxin-type" evidence="9">
    <location>
        <begin position="54"/>
        <end position="83"/>
    </location>
</feature>
<dbReference type="SUPFAM" id="SSF54862">
    <property type="entry name" value="4Fe-4S ferredoxins"/>
    <property type="match status" value="1"/>
</dbReference>
<feature type="transmembrane region" description="Helical" evidence="8">
    <location>
        <begin position="253"/>
        <end position="273"/>
    </location>
</feature>
<dbReference type="GO" id="GO:0046872">
    <property type="term" value="F:metal ion binding"/>
    <property type="evidence" value="ECO:0007669"/>
    <property type="project" value="UniProtKB-KW"/>
</dbReference>
<keyword evidence="7" id="KW-0411">Iron-sulfur</keyword>
<organism evidence="10 11">
    <name type="scientific">Edaphobacter dinghuensis</name>
    <dbReference type="NCBI Taxonomy" id="1560005"/>
    <lineage>
        <taxon>Bacteria</taxon>
        <taxon>Pseudomonadati</taxon>
        <taxon>Acidobacteriota</taxon>
        <taxon>Terriglobia</taxon>
        <taxon>Terriglobales</taxon>
        <taxon>Acidobacteriaceae</taxon>
        <taxon>Edaphobacter</taxon>
    </lineage>
</organism>
<evidence type="ECO:0000259" key="9">
    <source>
        <dbReference type="PROSITE" id="PS51379"/>
    </source>
</evidence>
<dbReference type="PROSITE" id="PS00198">
    <property type="entry name" value="4FE4S_FER_1"/>
    <property type="match status" value="1"/>
</dbReference>